<evidence type="ECO:0000256" key="1">
    <source>
        <dbReference type="ARBA" id="ARBA00022857"/>
    </source>
</evidence>
<dbReference type="Proteomes" id="UP000662814">
    <property type="component" value="Chromosome"/>
</dbReference>
<dbReference type="Pfam" id="PF13460">
    <property type="entry name" value="NAD_binding_10"/>
    <property type="match status" value="1"/>
</dbReference>
<sequence length="246" mass="26523">MSEILVTGGTGTLGVPTVNALRKGGHSVRVLSRQSGPEQVTGDLLTGAGLGDALSGVDTVVHLATSANAKDVDAAERLLDEAEHSGVTHIIYMSIVGIESIPLPYYRAKLDVERLLEASPVPHTILRATQFHDLLTMIFAYQKRLPWVFVPRFGAQPIAVDDVAVRLAELAAAEPAGRVADIGGPEKLSAEQMARQWKAAAHSTKRIVSIRLPGAIVRALRERKNMVPGPRYGTQTYADYLARRYG</sequence>
<name>A0ABX6YGM8_9MICO</name>
<reference evidence="3 4" key="1">
    <citation type="submission" date="2020-12" db="EMBL/GenBank/DDBJ databases">
        <title>Microbacterium sp. HY060.</title>
        <authorList>
            <person name="Zhou J."/>
        </authorList>
    </citation>
    <scope>NUCLEOTIDE SEQUENCE [LARGE SCALE GENOMIC DNA]</scope>
    <source>
        <strain evidence="3 4">HY60</strain>
    </source>
</reference>
<dbReference type="SUPFAM" id="SSF51735">
    <property type="entry name" value="NAD(P)-binding Rossmann-fold domains"/>
    <property type="match status" value="1"/>
</dbReference>
<dbReference type="PANTHER" id="PTHR42748:SF3">
    <property type="entry name" value="BLL4366 PROTEIN"/>
    <property type="match status" value="1"/>
</dbReference>
<dbReference type="EMBL" id="CP061169">
    <property type="protein sequence ID" value="QPZ37908.1"/>
    <property type="molecule type" value="Genomic_DNA"/>
</dbReference>
<keyword evidence="1" id="KW-0521">NADP</keyword>
<dbReference type="InterPro" id="IPR016040">
    <property type="entry name" value="NAD(P)-bd_dom"/>
</dbReference>
<evidence type="ECO:0000259" key="2">
    <source>
        <dbReference type="Pfam" id="PF13460"/>
    </source>
</evidence>
<organism evidence="3 4">
    <name type="scientific">Paramicrobacterium chengjingii</name>
    <dbReference type="NCBI Taxonomy" id="2769067"/>
    <lineage>
        <taxon>Bacteria</taxon>
        <taxon>Bacillati</taxon>
        <taxon>Actinomycetota</taxon>
        <taxon>Actinomycetes</taxon>
        <taxon>Micrococcales</taxon>
        <taxon>Microbacteriaceae</taxon>
        <taxon>Paramicrobacterium</taxon>
    </lineage>
</organism>
<protein>
    <submittedName>
        <fullName evidence="3">NAD(P)H-binding protein</fullName>
    </submittedName>
</protein>
<dbReference type="InterPro" id="IPR051164">
    <property type="entry name" value="NmrA-like_oxidored"/>
</dbReference>
<dbReference type="PANTHER" id="PTHR42748">
    <property type="entry name" value="NITROGEN METABOLITE REPRESSION PROTEIN NMRA FAMILY MEMBER"/>
    <property type="match status" value="1"/>
</dbReference>
<evidence type="ECO:0000313" key="4">
    <source>
        <dbReference type="Proteomes" id="UP000662814"/>
    </source>
</evidence>
<dbReference type="Gene3D" id="3.40.50.720">
    <property type="entry name" value="NAD(P)-binding Rossmann-like Domain"/>
    <property type="match status" value="1"/>
</dbReference>
<feature type="domain" description="NAD(P)-binding" evidence="2">
    <location>
        <begin position="8"/>
        <end position="133"/>
    </location>
</feature>
<keyword evidence="4" id="KW-1185">Reference proteome</keyword>
<dbReference type="InterPro" id="IPR036291">
    <property type="entry name" value="NAD(P)-bd_dom_sf"/>
</dbReference>
<proteinExistence type="predicted"/>
<evidence type="ECO:0000313" key="3">
    <source>
        <dbReference type="EMBL" id="QPZ37908.1"/>
    </source>
</evidence>
<dbReference type="RefSeq" id="WP_166993231.1">
    <property type="nucleotide sequence ID" value="NZ_CP061169.1"/>
</dbReference>
<gene>
    <name evidence="3" type="ORF">HCR76_14005</name>
</gene>
<accession>A0ABX6YGM8</accession>